<evidence type="ECO:0000256" key="4">
    <source>
        <dbReference type="ARBA" id="ARBA00010883"/>
    </source>
</evidence>
<evidence type="ECO:0000256" key="5">
    <source>
        <dbReference type="ARBA" id="ARBA00020436"/>
    </source>
</evidence>
<evidence type="ECO:0000256" key="2">
    <source>
        <dbReference type="ARBA" id="ARBA00004255"/>
    </source>
</evidence>
<keyword evidence="9" id="KW-0333">Golgi apparatus</keyword>
<dbReference type="GO" id="GO:0032266">
    <property type="term" value="F:phosphatidylinositol-3-phosphate binding"/>
    <property type="evidence" value="ECO:0007669"/>
    <property type="project" value="TreeGrafter"/>
</dbReference>
<name>A0A915JEH0_ROMCU</name>
<reference evidence="15" key="1">
    <citation type="submission" date="2022-11" db="UniProtKB">
        <authorList>
            <consortium name="WormBaseParasite"/>
        </authorList>
    </citation>
    <scope>IDENTIFICATION</scope>
</reference>
<evidence type="ECO:0000256" key="11">
    <source>
        <dbReference type="ARBA" id="ARBA00023136"/>
    </source>
</evidence>
<dbReference type="GO" id="GO:0031901">
    <property type="term" value="C:early endosome membrane"/>
    <property type="evidence" value="ECO:0007669"/>
    <property type="project" value="TreeGrafter"/>
</dbReference>
<keyword evidence="6" id="KW-0813">Transport</keyword>
<dbReference type="Pfam" id="PF00787">
    <property type="entry name" value="PX"/>
    <property type="match status" value="1"/>
</dbReference>
<evidence type="ECO:0000256" key="1">
    <source>
        <dbReference type="ARBA" id="ARBA00004179"/>
    </source>
</evidence>
<dbReference type="GO" id="GO:0030904">
    <property type="term" value="C:retromer complex"/>
    <property type="evidence" value="ECO:0007669"/>
    <property type="project" value="TreeGrafter"/>
</dbReference>
<keyword evidence="8" id="KW-0653">Protein transport</keyword>
<dbReference type="GO" id="GO:0034499">
    <property type="term" value="P:late endosome to Golgi transport"/>
    <property type="evidence" value="ECO:0007669"/>
    <property type="project" value="TreeGrafter"/>
</dbReference>
<keyword evidence="7" id="KW-0963">Cytoplasm</keyword>
<organism evidence="14 15">
    <name type="scientific">Romanomermis culicivorax</name>
    <name type="common">Nematode worm</name>
    <dbReference type="NCBI Taxonomy" id="13658"/>
    <lineage>
        <taxon>Eukaryota</taxon>
        <taxon>Metazoa</taxon>
        <taxon>Ecdysozoa</taxon>
        <taxon>Nematoda</taxon>
        <taxon>Enoplea</taxon>
        <taxon>Dorylaimia</taxon>
        <taxon>Mermithida</taxon>
        <taxon>Mermithoidea</taxon>
        <taxon>Mermithidae</taxon>
        <taxon>Romanomermis</taxon>
    </lineage>
</organism>
<accession>A0A915JEH0</accession>
<evidence type="ECO:0000256" key="12">
    <source>
        <dbReference type="ARBA" id="ARBA00025533"/>
    </source>
</evidence>
<dbReference type="AlphaFoldDB" id="A0A915JEH0"/>
<sequence>EHALVYPPPSIIDPPYKSFSALIFCIQKCSGAWRCDHMIKTNLPVFKLKESSVRRRYSDFEWLRNELERDSKIVVPSLPGKALKRQLPFRSDDGIFEEAFIEARQKNLEQFVN</sequence>
<dbReference type="GO" id="GO:0032456">
    <property type="term" value="P:endocytic recycling"/>
    <property type="evidence" value="ECO:0007669"/>
    <property type="project" value="TreeGrafter"/>
</dbReference>
<keyword evidence="14" id="KW-1185">Reference proteome</keyword>
<dbReference type="InterPro" id="IPR036871">
    <property type="entry name" value="PX_dom_sf"/>
</dbReference>
<evidence type="ECO:0000313" key="14">
    <source>
        <dbReference type="Proteomes" id="UP000887565"/>
    </source>
</evidence>
<keyword evidence="11" id="KW-0472">Membrane</keyword>
<evidence type="ECO:0000256" key="6">
    <source>
        <dbReference type="ARBA" id="ARBA00022448"/>
    </source>
</evidence>
<feature type="domain" description="PX" evidence="13">
    <location>
        <begin position="1"/>
        <end position="113"/>
    </location>
</feature>
<dbReference type="GO" id="GO:0000139">
    <property type="term" value="C:Golgi membrane"/>
    <property type="evidence" value="ECO:0007669"/>
    <property type="project" value="UniProtKB-SubCell"/>
</dbReference>
<evidence type="ECO:0000256" key="8">
    <source>
        <dbReference type="ARBA" id="ARBA00022927"/>
    </source>
</evidence>
<evidence type="ECO:0000259" key="13">
    <source>
        <dbReference type="PROSITE" id="PS50195"/>
    </source>
</evidence>
<dbReference type="PROSITE" id="PS50195">
    <property type="entry name" value="PX"/>
    <property type="match status" value="1"/>
</dbReference>
<protein>
    <recommendedName>
        <fullName evidence="5">Sorting nexin-3</fullName>
    </recommendedName>
</protein>
<comment type="function">
    <text evidence="12">Required for retention of late Golgi membrane proteins. Component of the retrieval machinery that functions by direct interaction with the cytosolic tails of certain TGN membrane proteins during the sorting/budding process at the prevacuolar compartment. Binds phosphatidylinositol 3-phosphate (PtdIns(P3)).</text>
</comment>
<evidence type="ECO:0000256" key="7">
    <source>
        <dbReference type="ARBA" id="ARBA00022490"/>
    </source>
</evidence>
<evidence type="ECO:0000256" key="9">
    <source>
        <dbReference type="ARBA" id="ARBA00023034"/>
    </source>
</evidence>
<dbReference type="InterPro" id="IPR051074">
    <property type="entry name" value="Sorting_Nexin"/>
</dbReference>
<dbReference type="GO" id="GO:0015031">
    <property type="term" value="P:protein transport"/>
    <property type="evidence" value="ECO:0007669"/>
    <property type="project" value="UniProtKB-KW"/>
</dbReference>
<dbReference type="InterPro" id="IPR001683">
    <property type="entry name" value="PX_dom"/>
</dbReference>
<evidence type="ECO:0000256" key="3">
    <source>
        <dbReference type="ARBA" id="ARBA00004496"/>
    </source>
</evidence>
<dbReference type="SUPFAM" id="SSF64268">
    <property type="entry name" value="PX domain"/>
    <property type="match status" value="1"/>
</dbReference>
<keyword evidence="10" id="KW-0446">Lipid-binding</keyword>
<dbReference type="PANTHER" id="PTHR45963">
    <property type="entry name" value="RE52028P"/>
    <property type="match status" value="1"/>
</dbReference>
<dbReference type="WBParaSite" id="nRc.2.0.1.t24578-RA">
    <property type="protein sequence ID" value="nRc.2.0.1.t24578-RA"/>
    <property type="gene ID" value="nRc.2.0.1.g24578"/>
</dbReference>
<comment type="subcellular location">
    <subcellularLocation>
        <location evidence="3">Cytoplasm</location>
    </subcellularLocation>
    <subcellularLocation>
        <location evidence="2">Golgi apparatus membrane</location>
        <topology evidence="2">Peripheral membrane protein</topology>
        <orientation evidence="2">Cytoplasmic side</orientation>
    </subcellularLocation>
    <subcellularLocation>
        <location evidence="1">Prevacuolar compartment membrane</location>
        <topology evidence="1">Peripheral membrane protein</topology>
        <orientation evidence="1">Cytoplasmic side</orientation>
    </subcellularLocation>
</comment>
<dbReference type="Gene3D" id="3.30.1520.10">
    <property type="entry name" value="Phox-like domain"/>
    <property type="match status" value="1"/>
</dbReference>
<dbReference type="PANTHER" id="PTHR45963:SF2">
    <property type="entry name" value="RE52028P"/>
    <property type="match status" value="1"/>
</dbReference>
<evidence type="ECO:0000256" key="10">
    <source>
        <dbReference type="ARBA" id="ARBA00023121"/>
    </source>
</evidence>
<evidence type="ECO:0000313" key="15">
    <source>
        <dbReference type="WBParaSite" id="nRc.2.0.1.t24578-RA"/>
    </source>
</evidence>
<comment type="similarity">
    <text evidence="4">Belongs to the sorting nexin family.</text>
</comment>
<dbReference type="Proteomes" id="UP000887565">
    <property type="component" value="Unplaced"/>
</dbReference>
<proteinExistence type="inferred from homology"/>